<gene>
    <name evidence="1" type="ORF">E1A91_D07G082400v1</name>
</gene>
<keyword evidence="2" id="KW-1185">Reference proteome</keyword>
<dbReference type="AlphaFoldDB" id="A0A5D2U5B1"/>
<sequence>MKYHEEFVRQEALLMLQNALEGCGGSAAASAYTEAFRLITRFGIGDKAFVVRIAAARCLKAIANIGGPGLGVAEFDSLATYCVKALEDSVTSVRDAFAEALGSLVALGMNPEAQVQPRGKGPFPPPKKLEGGLQRHLALLFTKASGSRSKEIRVGLTLSWVFFLQAIHLKYLHLDIELQSYALNIMDMLRMDTYFDAHAVACVLYILRVGVTDQMTEPCQRSFTVFLGEQLQSPEASPSMKIAALRTLSYTLKTLGEVPLEFKEAFDNTVVAAVSHSYQLVRVEAALTLRTLAEVDPTCVGSLISYGVTILNALRESVSFEKVI</sequence>
<dbReference type="Gene3D" id="1.25.10.10">
    <property type="entry name" value="Leucine-rich Repeat Variant"/>
    <property type="match status" value="1"/>
</dbReference>
<dbReference type="EMBL" id="CM017655">
    <property type="protein sequence ID" value="TYI72767.1"/>
    <property type="molecule type" value="Genomic_DNA"/>
</dbReference>
<dbReference type="Proteomes" id="UP000323597">
    <property type="component" value="Chromosome D07"/>
</dbReference>
<organism evidence="1 2">
    <name type="scientific">Gossypium mustelinum</name>
    <name type="common">Cotton</name>
    <name type="synonym">Gossypium caicoense</name>
    <dbReference type="NCBI Taxonomy" id="34275"/>
    <lineage>
        <taxon>Eukaryota</taxon>
        <taxon>Viridiplantae</taxon>
        <taxon>Streptophyta</taxon>
        <taxon>Embryophyta</taxon>
        <taxon>Tracheophyta</taxon>
        <taxon>Spermatophyta</taxon>
        <taxon>Magnoliopsida</taxon>
        <taxon>eudicotyledons</taxon>
        <taxon>Gunneridae</taxon>
        <taxon>Pentapetalae</taxon>
        <taxon>rosids</taxon>
        <taxon>malvids</taxon>
        <taxon>Malvales</taxon>
        <taxon>Malvaceae</taxon>
        <taxon>Malvoideae</taxon>
        <taxon>Gossypium</taxon>
    </lineage>
</organism>
<dbReference type="PANTHER" id="PTHR46975:SF2">
    <property type="entry name" value="PROTEIN SWEETIE"/>
    <property type="match status" value="1"/>
</dbReference>
<dbReference type="InterPro" id="IPR016024">
    <property type="entry name" value="ARM-type_fold"/>
</dbReference>
<evidence type="ECO:0000313" key="1">
    <source>
        <dbReference type="EMBL" id="TYI72767.1"/>
    </source>
</evidence>
<dbReference type="InterPro" id="IPR011989">
    <property type="entry name" value="ARM-like"/>
</dbReference>
<accession>A0A5D2U5B1</accession>
<dbReference type="InterPro" id="IPR044218">
    <property type="entry name" value="SWEETIE"/>
</dbReference>
<dbReference type="SUPFAM" id="SSF48371">
    <property type="entry name" value="ARM repeat"/>
    <property type="match status" value="1"/>
</dbReference>
<protein>
    <submittedName>
        <fullName evidence="1">Uncharacterized protein</fullName>
    </submittedName>
</protein>
<dbReference type="GO" id="GO:0005975">
    <property type="term" value="P:carbohydrate metabolic process"/>
    <property type="evidence" value="ECO:0007669"/>
    <property type="project" value="InterPro"/>
</dbReference>
<reference evidence="1 2" key="1">
    <citation type="submission" date="2019-07" db="EMBL/GenBank/DDBJ databases">
        <title>WGS assembly of Gossypium mustelinum.</title>
        <authorList>
            <person name="Chen Z.J."/>
            <person name="Sreedasyam A."/>
            <person name="Ando A."/>
            <person name="Song Q."/>
            <person name="De L."/>
            <person name="Hulse-Kemp A."/>
            <person name="Ding M."/>
            <person name="Ye W."/>
            <person name="Kirkbride R."/>
            <person name="Jenkins J."/>
            <person name="Plott C."/>
            <person name="Lovell J."/>
            <person name="Lin Y.-M."/>
            <person name="Vaughn R."/>
            <person name="Liu B."/>
            <person name="Li W."/>
            <person name="Simpson S."/>
            <person name="Scheffler B."/>
            <person name="Saski C."/>
            <person name="Grover C."/>
            <person name="Hu G."/>
            <person name="Conover J."/>
            <person name="Carlson J."/>
            <person name="Shu S."/>
            <person name="Boston L."/>
            <person name="Williams M."/>
            <person name="Peterson D."/>
            <person name="Mcgee K."/>
            <person name="Jones D."/>
            <person name="Wendel J."/>
            <person name="Stelly D."/>
            <person name="Grimwood J."/>
            <person name="Schmutz J."/>
        </authorList>
    </citation>
    <scope>NUCLEOTIDE SEQUENCE [LARGE SCALE GENOMIC DNA]</scope>
    <source>
        <strain evidence="1">1408120.09</strain>
    </source>
</reference>
<name>A0A5D2U5B1_GOSMU</name>
<proteinExistence type="predicted"/>
<dbReference type="PANTHER" id="PTHR46975">
    <property type="entry name" value="PROTEIN SWEETIE"/>
    <property type="match status" value="1"/>
</dbReference>
<evidence type="ECO:0000313" key="2">
    <source>
        <dbReference type="Proteomes" id="UP000323597"/>
    </source>
</evidence>